<protein>
    <recommendedName>
        <fullName evidence="6">GH26 domain-containing protein</fullName>
    </recommendedName>
</protein>
<dbReference type="PANTHER" id="PTHR40079">
    <property type="entry name" value="MANNAN ENDO-1,4-BETA-MANNOSIDASE E-RELATED"/>
    <property type="match status" value="1"/>
</dbReference>
<comment type="similarity">
    <text evidence="1 4">Belongs to the glycosyl hydrolase 26 family.</text>
</comment>
<dbReference type="InterPro" id="IPR000805">
    <property type="entry name" value="Glyco_hydro_26"/>
</dbReference>
<feature type="active site" description="Proton donor" evidence="4">
    <location>
        <position position="147"/>
    </location>
</feature>
<organism evidence="7 8">
    <name type="scientific">Labrys miyagiensis</name>
    <dbReference type="NCBI Taxonomy" id="346912"/>
    <lineage>
        <taxon>Bacteria</taxon>
        <taxon>Pseudomonadati</taxon>
        <taxon>Pseudomonadota</taxon>
        <taxon>Alphaproteobacteria</taxon>
        <taxon>Hyphomicrobiales</taxon>
        <taxon>Xanthobacteraceae</taxon>
        <taxon>Labrys</taxon>
    </lineage>
</organism>
<evidence type="ECO:0000256" key="1">
    <source>
        <dbReference type="ARBA" id="ARBA00007754"/>
    </source>
</evidence>
<dbReference type="InterPro" id="IPR017853">
    <property type="entry name" value="GH"/>
</dbReference>
<name>A0ABQ6CBN1_9HYPH</name>
<keyword evidence="8" id="KW-1185">Reference proteome</keyword>
<evidence type="ECO:0000256" key="3">
    <source>
        <dbReference type="ARBA" id="ARBA00023295"/>
    </source>
</evidence>
<sequence length="320" mass="35943">MRRRSVLLGLASLGTGLLAGVSAAIGEEAAWRDGLPKTGSGPLLVVFVGNDPIDADRFDAWLERRADGVQLFTGYANWVDWSGSIGWLVDRWKPSGRRAFWSIPLIPTGATLAEAAQGEHDERYAVAARRLAASQPQGPILIRTGWEFNAEWFPWSALKEPDKFAGAYRRFVRSFRSISSRFVFEWTPNIGDRGLDPEVAYPGDDYVDIIGLDFYYHPQWNSADPDIAWTHMLEQPYGLKWHQRFAGDRRKPTSYAEWGVALDSSGPYVRQAAAWFRDHDTVYQSYWNSDAAFAGKLSDNRIPRAGAAYREMFAASARSP</sequence>
<evidence type="ECO:0000256" key="4">
    <source>
        <dbReference type="PROSITE-ProRule" id="PRU01100"/>
    </source>
</evidence>
<feature type="signal peptide" evidence="5">
    <location>
        <begin position="1"/>
        <end position="19"/>
    </location>
</feature>
<feature type="active site" description="Nucleophile" evidence="4">
    <location>
        <position position="257"/>
    </location>
</feature>
<dbReference type="RefSeq" id="WP_284310037.1">
    <property type="nucleotide sequence ID" value="NZ_BSPC01000005.1"/>
</dbReference>
<dbReference type="Gene3D" id="3.20.20.80">
    <property type="entry name" value="Glycosidases"/>
    <property type="match status" value="1"/>
</dbReference>
<evidence type="ECO:0000313" key="8">
    <source>
        <dbReference type="Proteomes" id="UP001156882"/>
    </source>
</evidence>
<evidence type="ECO:0000313" key="7">
    <source>
        <dbReference type="EMBL" id="GLS17209.1"/>
    </source>
</evidence>
<feature type="domain" description="GH26" evidence="6">
    <location>
        <begin position="1"/>
        <end position="320"/>
    </location>
</feature>
<feature type="chain" id="PRO_5045518961" description="GH26 domain-containing protein" evidence="5">
    <location>
        <begin position="20"/>
        <end position="320"/>
    </location>
</feature>
<gene>
    <name evidence="7" type="ORF">GCM10007874_02240</name>
</gene>
<comment type="caution">
    <text evidence="7">The sequence shown here is derived from an EMBL/GenBank/DDBJ whole genome shotgun (WGS) entry which is preliminary data.</text>
</comment>
<dbReference type="SUPFAM" id="SSF51445">
    <property type="entry name" value="(Trans)glycosidases"/>
    <property type="match status" value="1"/>
</dbReference>
<dbReference type="InterPro" id="IPR022790">
    <property type="entry name" value="GH26_dom"/>
</dbReference>
<keyword evidence="5" id="KW-0732">Signal</keyword>
<evidence type="ECO:0000259" key="6">
    <source>
        <dbReference type="PROSITE" id="PS51764"/>
    </source>
</evidence>
<dbReference type="PROSITE" id="PS51764">
    <property type="entry name" value="GH26"/>
    <property type="match status" value="1"/>
</dbReference>
<evidence type="ECO:0000256" key="2">
    <source>
        <dbReference type="ARBA" id="ARBA00022801"/>
    </source>
</evidence>
<dbReference type="PANTHER" id="PTHR40079:SF4">
    <property type="entry name" value="GH26 DOMAIN-CONTAINING PROTEIN-RELATED"/>
    <property type="match status" value="1"/>
</dbReference>
<proteinExistence type="inferred from homology"/>
<dbReference type="Pfam" id="PF02156">
    <property type="entry name" value="Glyco_hydro_26"/>
    <property type="match status" value="1"/>
</dbReference>
<reference evidence="8" key="1">
    <citation type="journal article" date="2019" name="Int. J. Syst. Evol. Microbiol.">
        <title>The Global Catalogue of Microorganisms (GCM) 10K type strain sequencing project: providing services to taxonomists for standard genome sequencing and annotation.</title>
        <authorList>
            <consortium name="The Broad Institute Genomics Platform"/>
            <consortium name="The Broad Institute Genome Sequencing Center for Infectious Disease"/>
            <person name="Wu L."/>
            <person name="Ma J."/>
        </authorList>
    </citation>
    <scope>NUCLEOTIDE SEQUENCE [LARGE SCALE GENOMIC DNA]</scope>
    <source>
        <strain evidence="8">NBRC 101365</strain>
    </source>
</reference>
<dbReference type="EMBL" id="BSPC01000005">
    <property type="protein sequence ID" value="GLS17209.1"/>
    <property type="molecule type" value="Genomic_DNA"/>
</dbReference>
<dbReference type="Proteomes" id="UP001156882">
    <property type="component" value="Unassembled WGS sequence"/>
</dbReference>
<evidence type="ECO:0000256" key="5">
    <source>
        <dbReference type="SAM" id="SignalP"/>
    </source>
</evidence>
<keyword evidence="2 4" id="KW-0378">Hydrolase</keyword>
<accession>A0ABQ6CBN1</accession>
<keyword evidence="3 4" id="KW-0326">Glycosidase</keyword>